<dbReference type="AlphaFoldDB" id="A0A2H0NC91"/>
<comment type="caution">
    <text evidence="1">The sequence shown here is derived from an EMBL/GenBank/DDBJ whole genome shotgun (WGS) entry which is preliminary data.</text>
</comment>
<dbReference type="GO" id="GO:0070573">
    <property type="term" value="F:metallodipeptidase activity"/>
    <property type="evidence" value="ECO:0007669"/>
    <property type="project" value="InterPro"/>
</dbReference>
<reference evidence="1 2" key="1">
    <citation type="submission" date="2017-09" db="EMBL/GenBank/DDBJ databases">
        <title>Depth-based differentiation of microbial function through sediment-hosted aquifers and enrichment of novel symbionts in the deep terrestrial subsurface.</title>
        <authorList>
            <person name="Probst A.J."/>
            <person name="Ladd B."/>
            <person name="Jarett J.K."/>
            <person name="Geller-Mcgrath D.E."/>
            <person name="Sieber C.M."/>
            <person name="Emerson J.B."/>
            <person name="Anantharaman K."/>
            <person name="Thomas B.C."/>
            <person name="Malmstrom R."/>
            <person name="Stieglmeier M."/>
            <person name="Klingl A."/>
            <person name="Woyke T."/>
            <person name="Ryan C.M."/>
            <person name="Banfield J.F."/>
        </authorList>
    </citation>
    <scope>NUCLEOTIDE SEQUENCE [LARGE SCALE GENOMIC DNA]</scope>
    <source>
        <strain evidence="1">CG11_big_fil_rev_8_21_14_0_20_36_20</strain>
    </source>
</reference>
<accession>A0A2H0NC91</accession>
<dbReference type="EMBL" id="PCWQ01000012">
    <property type="protein sequence ID" value="PIR06518.1"/>
    <property type="molecule type" value="Genomic_DNA"/>
</dbReference>
<sequence>MPQVIFDAHQDILWFEQNQQSNKIVQTGIERLINSPIKLVVASVFLDPEETALFSQSQKAQIIEKDIKKYLALINQNKKLCLIKTKKDIEQLFFNDLTGFLLHIEGADFVGSDNLEIIDYFYDLGLRSVGLVWNNKNKLAVPAGVKGSLSILGQELIQKCNQLGVIIDLAHANEQTFFQVIKASARPVSVSHANCFNFCRQHRNLTDHQIKILNDHGGVQGIYFSSKFVSDRGAAINDVIRHIKHSYSLAPHSTMIGSDFGGITAGLVKGLESIDKLPLLMAAIRKEMGIDAVDKIAYQNFLIFLKKVL</sequence>
<dbReference type="InterPro" id="IPR032466">
    <property type="entry name" value="Metal_Hydrolase"/>
</dbReference>
<dbReference type="GO" id="GO:0006508">
    <property type="term" value="P:proteolysis"/>
    <property type="evidence" value="ECO:0007669"/>
    <property type="project" value="InterPro"/>
</dbReference>
<dbReference type="InterPro" id="IPR008257">
    <property type="entry name" value="Pept_M19"/>
</dbReference>
<gene>
    <name evidence="1" type="ORF">COV55_03200</name>
</gene>
<evidence type="ECO:0000313" key="2">
    <source>
        <dbReference type="Proteomes" id="UP000230564"/>
    </source>
</evidence>
<protein>
    <recommendedName>
        <fullName evidence="3">Peptidase</fullName>
    </recommendedName>
</protein>
<dbReference type="PANTHER" id="PTHR10443">
    <property type="entry name" value="MICROSOMAL DIPEPTIDASE"/>
    <property type="match status" value="1"/>
</dbReference>
<name>A0A2H0NC91_9BACT</name>
<evidence type="ECO:0000313" key="1">
    <source>
        <dbReference type="EMBL" id="PIR06518.1"/>
    </source>
</evidence>
<dbReference type="SUPFAM" id="SSF51556">
    <property type="entry name" value="Metallo-dependent hydrolases"/>
    <property type="match status" value="1"/>
</dbReference>
<evidence type="ECO:0008006" key="3">
    <source>
        <dbReference type="Google" id="ProtNLM"/>
    </source>
</evidence>
<dbReference type="Gene3D" id="3.20.20.140">
    <property type="entry name" value="Metal-dependent hydrolases"/>
    <property type="match status" value="1"/>
</dbReference>
<dbReference type="Pfam" id="PF01244">
    <property type="entry name" value="Peptidase_M19"/>
    <property type="match status" value="1"/>
</dbReference>
<proteinExistence type="predicted"/>
<organism evidence="1 2">
    <name type="scientific">Candidatus Komeilibacteria bacterium CG11_big_fil_rev_8_21_14_0_20_36_20</name>
    <dbReference type="NCBI Taxonomy" id="1974477"/>
    <lineage>
        <taxon>Bacteria</taxon>
        <taxon>Candidatus Komeiliibacteriota</taxon>
    </lineage>
</organism>
<dbReference type="Proteomes" id="UP000230564">
    <property type="component" value="Unassembled WGS sequence"/>
</dbReference>
<dbReference type="PANTHER" id="PTHR10443:SF12">
    <property type="entry name" value="DIPEPTIDASE"/>
    <property type="match status" value="1"/>
</dbReference>
<dbReference type="PROSITE" id="PS51365">
    <property type="entry name" value="RENAL_DIPEPTIDASE_2"/>
    <property type="match status" value="1"/>
</dbReference>